<dbReference type="KEGG" id="psel:GM415_00555"/>
<feature type="transmembrane region" description="Helical" evidence="2">
    <location>
        <begin position="341"/>
        <end position="357"/>
    </location>
</feature>
<dbReference type="Proteomes" id="UP000428328">
    <property type="component" value="Chromosome"/>
</dbReference>
<feature type="transmembrane region" description="Helical" evidence="2">
    <location>
        <begin position="274"/>
        <end position="297"/>
    </location>
</feature>
<feature type="transmembrane region" description="Helical" evidence="2">
    <location>
        <begin position="140"/>
        <end position="159"/>
    </location>
</feature>
<proteinExistence type="predicted"/>
<protein>
    <submittedName>
        <fullName evidence="3">Uncharacterized protein</fullName>
    </submittedName>
</protein>
<evidence type="ECO:0000256" key="2">
    <source>
        <dbReference type="SAM" id="Phobius"/>
    </source>
</evidence>
<dbReference type="EMBL" id="CP046400">
    <property type="protein sequence ID" value="QGY38691.1"/>
    <property type="molecule type" value="Genomic_DNA"/>
</dbReference>
<evidence type="ECO:0000256" key="1">
    <source>
        <dbReference type="SAM" id="MobiDB-lite"/>
    </source>
</evidence>
<feature type="region of interest" description="Disordered" evidence="1">
    <location>
        <begin position="39"/>
        <end position="114"/>
    </location>
</feature>
<name>A0A6I6J9J1_9BACT</name>
<keyword evidence="2" id="KW-1133">Transmembrane helix</keyword>
<evidence type="ECO:0000313" key="4">
    <source>
        <dbReference type="Proteomes" id="UP000428328"/>
    </source>
</evidence>
<keyword evidence="4" id="KW-1185">Reference proteome</keyword>
<feature type="compositionally biased region" description="Basic and acidic residues" evidence="1">
    <location>
        <begin position="1005"/>
        <end position="1018"/>
    </location>
</feature>
<sequence>MNRKKIEKEYAKLAKQYRKGKLDREFFEQAVLNMHWRDGDGNEHCLDPDSGQWTTPGELPSRQDARTDVAEGMTAESGSTASPTDAIKGERTSRSTMPPPRRPGGEGSGPVPDSEASVPRFWPLFRQILAMTWHNFRRRLPLTLLIMLATGAVYFYFVIVRWGGYGSPSIPPGNFAWLERALASLLGVNNDYLTGFSSGLSGAVVLGVGVPLLFGFLRNLFTRGPVAAVGDIVSIPGQLGGYFHQAGGLALAGLAGGAGMALVAGAFVGGWANVMLAVGVGAAISSRMGQMLCLLFRSFWTATYGMAQGGRGREFSQAAGYVALFGGSFAFLLRTVLSPEVALYGGLAMLLTALLLARTSGPSPSVPASLLFGLVSSAMALAALNGWADDGGWKEALRPGQSPPLLEHFLLWLLSDGGFQGFANTLIPGLGAMLGPSFYTALSQALANGAYPGGPASSGAGGVSPGPVIYDADGEPLIVQDGTYEGGKPGQVWYDGEWMDPSEAQKWIDERKQQLRDRDRERDQFWRDVEKDKDRQRAEREADLQAQGYTWDADRQAWVAPDRKPGDYGNDKLNEIYHRRDWIDEHIHTFTPEQQAAAQRILDRIGADATGVNPDDLTDDDMRDLRRLTHALGNIDTAKHDAEAAHHMNREVDLAIAQFGFQTAAQVGQVAASRIDPSGGIVANAVFGAAQNWDKGLKGAATHAAVNAIGGLVDKKIGGLAPENILLNTLSGGTTNAVQTLVTGGTKEEVKQAFAIGGFAGGLGAAGTRLDRWLGDRKLPHIQAGNDPTLAQGSHGIGSNDPISGPKSHYASPSAGNRVRMGDVDVQAPPASPPPRGFDQPSGVKPADAGDGVGTSYSTPSKGPQVRTADGDVPMGTRGAAPDTDASAGMSRTGGTDEGSAGAMRSGDSDPSRLDNDSVRPADAPSADDPNIVSTRDLFDGDGATAGGARSGDADGGMVRSGEPEPSRLQDDSVRPADAPDQDGDNIFTYDQVFNDSGAGPTHGGEPDTGRFQDDSVRPADAPSADDPNIVSTRDLFDGDGTTTGGARSGDADGGIVRSGEPEPSRLQDDSVRPADAPGEGDPNIVSTRDLFGEGGGGARTDEGGADFEGLNRPEADAQASSGTAKTGEGSDPWSEIDEATGLRRSQAWEEPENWHVSGDPDASSGSPPERLGDTPGERDLVDSIRDDVAGDARTQRAEAAADKLRNGQDPGLDPDRDIPFSQKEWKAQDAAQGGPREPVVDPGITPSAEVKQFIDDNSAKYPWLKSTDQEIRDAWRLAGGGTDPHSWVKFQGEIDVKIKNGDLRPHDYERWYQVMNEGGLQRSPMQAAETGAGSGGGRADGGTFVPGGTKPGK</sequence>
<feature type="region of interest" description="Disordered" evidence="1">
    <location>
        <begin position="784"/>
        <end position="1245"/>
    </location>
</feature>
<gene>
    <name evidence="3" type="ORF">GM415_00555</name>
</gene>
<reference evidence="3 4" key="1">
    <citation type="submission" date="2019-11" db="EMBL/GenBank/DDBJ databases">
        <authorList>
            <person name="Zheng R.K."/>
            <person name="Sun C.M."/>
        </authorList>
    </citation>
    <scope>NUCLEOTIDE SEQUENCE [LARGE SCALE GENOMIC DNA]</scope>
    <source>
        <strain evidence="3 4">SRB007</strain>
    </source>
</reference>
<feature type="transmembrane region" description="Helical" evidence="2">
    <location>
        <begin position="369"/>
        <end position="388"/>
    </location>
</feature>
<organism evidence="3 4">
    <name type="scientific">Pseudodesulfovibrio cashew</name>
    <dbReference type="NCBI Taxonomy" id="2678688"/>
    <lineage>
        <taxon>Bacteria</taxon>
        <taxon>Pseudomonadati</taxon>
        <taxon>Thermodesulfobacteriota</taxon>
        <taxon>Desulfovibrionia</taxon>
        <taxon>Desulfovibrionales</taxon>
        <taxon>Desulfovibrionaceae</taxon>
    </lineage>
</organism>
<feature type="compositionally biased region" description="Basic and acidic residues" evidence="1">
    <location>
        <begin position="1171"/>
        <end position="1207"/>
    </location>
</feature>
<feature type="compositionally biased region" description="Low complexity" evidence="1">
    <location>
        <begin position="1158"/>
        <end position="1169"/>
    </location>
</feature>
<feature type="transmembrane region" description="Helical" evidence="2">
    <location>
        <begin position="318"/>
        <end position="335"/>
    </location>
</feature>
<accession>A0A6I6J9J1</accession>
<dbReference type="RefSeq" id="WP_158945741.1">
    <property type="nucleotide sequence ID" value="NZ_CP046400.1"/>
</dbReference>
<feature type="compositionally biased region" description="Basic and acidic residues" evidence="1">
    <location>
        <begin position="1060"/>
        <end position="1073"/>
    </location>
</feature>
<feature type="transmembrane region" description="Helical" evidence="2">
    <location>
        <begin position="192"/>
        <end position="214"/>
    </location>
</feature>
<feature type="transmembrane region" description="Helical" evidence="2">
    <location>
        <begin position="248"/>
        <end position="268"/>
    </location>
</feature>
<feature type="region of interest" description="Disordered" evidence="1">
    <location>
        <begin position="1320"/>
        <end position="1354"/>
    </location>
</feature>
<keyword evidence="2" id="KW-0812">Transmembrane</keyword>
<evidence type="ECO:0000313" key="3">
    <source>
        <dbReference type="EMBL" id="QGY38691.1"/>
    </source>
</evidence>
<feature type="compositionally biased region" description="Basic and acidic residues" evidence="1">
    <location>
        <begin position="962"/>
        <end position="975"/>
    </location>
</feature>
<feature type="compositionally biased region" description="Basic and acidic residues" evidence="1">
    <location>
        <begin position="907"/>
        <end position="920"/>
    </location>
</feature>
<feature type="compositionally biased region" description="Basic and acidic residues" evidence="1">
    <location>
        <begin position="1214"/>
        <end position="1228"/>
    </location>
</feature>
<keyword evidence="2" id="KW-0472">Membrane</keyword>